<accession>A0ABQ9Z9X5</accession>
<reference evidence="1 2" key="1">
    <citation type="journal article" date="2023" name="Nucleic Acids Res.">
        <title>The hologenome of Daphnia magna reveals possible DNA methylation and microbiome-mediated evolution of the host genome.</title>
        <authorList>
            <person name="Chaturvedi A."/>
            <person name="Li X."/>
            <person name="Dhandapani V."/>
            <person name="Marshall H."/>
            <person name="Kissane S."/>
            <person name="Cuenca-Cambronero M."/>
            <person name="Asole G."/>
            <person name="Calvet F."/>
            <person name="Ruiz-Romero M."/>
            <person name="Marangio P."/>
            <person name="Guigo R."/>
            <person name="Rago D."/>
            <person name="Mirbahai L."/>
            <person name="Eastwood N."/>
            <person name="Colbourne J.K."/>
            <person name="Zhou J."/>
            <person name="Mallon E."/>
            <person name="Orsini L."/>
        </authorList>
    </citation>
    <scope>NUCLEOTIDE SEQUENCE [LARGE SCALE GENOMIC DNA]</scope>
    <source>
        <strain evidence="1">LRV0_1</strain>
    </source>
</reference>
<name>A0ABQ9Z9X5_9CRUS</name>
<comment type="caution">
    <text evidence="1">The sequence shown here is derived from an EMBL/GenBank/DDBJ whole genome shotgun (WGS) entry which is preliminary data.</text>
</comment>
<proteinExistence type="predicted"/>
<dbReference type="Proteomes" id="UP001234178">
    <property type="component" value="Unassembled WGS sequence"/>
</dbReference>
<evidence type="ECO:0000313" key="2">
    <source>
        <dbReference type="Proteomes" id="UP001234178"/>
    </source>
</evidence>
<gene>
    <name evidence="1" type="ORF">OUZ56_018833</name>
</gene>
<protein>
    <submittedName>
        <fullName evidence="1">Uncharacterized protein</fullName>
    </submittedName>
</protein>
<sequence>MEYQDLAQIFLGMATGVRLPCYYTMLLLDLLSIRSLIVQVSCLGKEFVYSNSIYFEYLI</sequence>
<dbReference type="EMBL" id="JAOYFB010000003">
    <property type="protein sequence ID" value="KAK4009687.1"/>
    <property type="molecule type" value="Genomic_DNA"/>
</dbReference>
<evidence type="ECO:0000313" key="1">
    <source>
        <dbReference type="EMBL" id="KAK4009687.1"/>
    </source>
</evidence>
<organism evidence="1 2">
    <name type="scientific">Daphnia magna</name>
    <dbReference type="NCBI Taxonomy" id="35525"/>
    <lineage>
        <taxon>Eukaryota</taxon>
        <taxon>Metazoa</taxon>
        <taxon>Ecdysozoa</taxon>
        <taxon>Arthropoda</taxon>
        <taxon>Crustacea</taxon>
        <taxon>Branchiopoda</taxon>
        <taxon>Diplostraca</taxon>
        <taxon>Cladocera</taxon>
        <taxon>Anomopoda</taxon>
        <taxon>Daphniidae</taxon>
        <taxon>Daphnia</taxon>
    </lineage>
</organism>
<keyword evidence="2" id="KW-1185">Reference proteome</keyword>